<feature type="domain" description="ABC transporter" evidence="9">
    <location>
        <begin position="247"/>
        <end position="492"/>
    </location>
</feature>
<name>A5INL9_THEP1</name>
<dbReference type="InterPro" id="IPR003439">
    <property type="entry name" value="ABC_transporter-like_ATP-bd"/>
</dbReference>
<proteinExistence type="predicted"/>
<dbReference type="Pfam" id="PF00005">
    <property type="entry name" value="ABC_tran"/>
    <property type="match status" value="2"/>
</dbReference>
<dbReference type="PROSITE" id="PS50893">
    <property type="entry name" value="ABC_TRANSPORTER_2"/>
    <property type="match status" value="2"/>
</dbReference>
<evidence type="ECO:0000256" key="6">
    <source>
        <dbReference type="ARBA" id="ARBA00022840"/>
    </source>
</evidence>
<evidence type="ECO:0000256" key="7">
    <source>
        <dbReference type="ARBA" id="ARBA00022967"/>
    </source>
</evidence>
<keyword evidence="8" id="KW-0472">Membrane</keyword>
<dbReference type="CDD" id="cd03216">
    <property type="entry name" value="ABC_Carb_Monos_I"/>
    <property type="match status" value="1"/>
</dbReference>
<dbReference type="SMART" id="SM00382">
    <property type="entry name" value="AAA"/>
    <property type="match status" value="2"/>
</dbReference>
<evidence type="ECO:0000256" key="5">
    <source>
        <dbReference type="ARBA" id="ARBA00022741"/>
    </source>
</evidence>
<dbReference type="InterPro" id="IPR017871">
    <property type="entry name" value="ABC_transporter-like_CS"/>
</dbReference>
<dbReference type="GO" id="GO:0005886">
    <property type="term" value="C:plasma membrane"/>
    <property type="evidence" value="ECO:0007669"/>
    <property type="project" value="UniProtKB-SubCell"/>
</dbReference>
<dbReference type="Gene3D" id="3.40.50.300">
    <property type="entry name" value="P-loop containing nucleotide triphosphate hydrolases"/>
    <property type="match status" value="2"/>
</dbReference>
<dbReference type="AlphaFoldDB" id="A5INL9"/>
<dbReference type="PANTHER" id="PTHR43790:SF9">
    <property type="entry name" value="GALACTOFURANOSE TRANSPORTER ATP-BINDING PROTEIN YTFR"/>
    <property type="match status" value="1"/>
</dbReference>
<evidence type="ECO:0000256" key="1">
    <source>
        <dbReference type="ARBA" id="ARBA00004202"/>
    </source>
</evidence>
<comment type="subcellular location">
    <subcellularLocation>
        <location evidence="1">Cell membrane</location>
        <topology evidence="1">Peripheral membrane protein</topology>
    </subcellularLocation>
</comment>
<evidence type="ECO:0000313" key="11">
    <source>
        <dbReference type="Proteomes" id="UP000006558"/>
    </source>
</evidence>
<dbReference type="GO" id="GO:0016887">
    <property type="term" value="F:ATP hydrolysis activity"/>
    <property type="evidence" value="ECO:0007669"/>
    <property type="project" value="InterPro"/>
</dbReference>
<dbReference type="RefSeq" id="WP_011944196.1">
    <property type="nucleotide sequence ID" value="NC_009486.1"/>
</dbReference>
<organism evidence="10 11">
    <name type="scientific">Thermotoga petrophila (strain ATCC BAA-488 / DSM 13995 / JCM 10881 / RKU-1)</name>
    <dbReference type="NCBI Taxonomy" id="390874"/>
    <lineage>
        <taxon>Bacteria</taxon>
        <taxon>Thermotogati</taxon>
        <taxon>Thermotogota</taxon>
        <taxon>Thermotogae</taxon>
        <taxon>Thermotogales</taxon>
        <taxon>Thermotogaceae</taxon>
        <taxon>Thermotoga</taxon>
    </lineage>
</organism>
<reference evidence="10 11" key="2">
    <citation type="journal article" date="2009" name="Proc. Natl. Acad. Sci. U.S.A.">
        <title>On the chimeric nature, thermophilic origin, and phylogenetic placement of the Thermotogales.</title>
        <authorList>
            <person name="Zhaxybayeva O."/>
            <person name="Swithers K.S."/>
            <person name="Lapierre P."/>
            <person name="Fournier G.P."/>
            <person name="Bickhart D.M."/>
            <person name="DeBoy R.T."/>
            <person name="Nelson K.E."/>
            <person name="Nesbo C.L."/>
            <person name="Doolittle W.F."/>
            <person name="Gogarten J.P."/>
            <person name="Noll K.M."/>
        </authorList>
    </citation>
    <scope>NUCLEOTIDE SEQUENCE [LARGE SCALE GENOMIC DNA]</scope>
    <source>
        <strain evidence="11">ATCC BAA-488 / DSM 13995 / JCM 10881 / RKU-1</strain>
    </source>
</reference>
<evidence type="ECO:0000313" key="10">
    <source>
        <dbReference type="EMBL" id="ABQ47792.1"/>
    </source>
</evidence>
<keyword evidence="4" id="KW-0677">Repeat</keyword>
<gene>
    <name evidence="10" type="ordered locus">Tpet_1792</name>
</gene>
<dbReference type="SUPFAM" id="SSF52540">
    <property type="entry name" value="P-loop containing nucleoside triphosphate hydrolases"/>
    <property type="match status" value="2"/>
</dbReference>
<protein>
    <submittedName>
        <fullName evidence="10">ABC transporter related</fullName>
    </submittedName>
</protein>
<dbReference type="STRING" id="390874.Tpet_1792"/>
<feature type="domain" description="ABC transporter" evidence="9">
    <location>
        <begin position="4"/>
        <end position="237"/>
    </location>
</feature>
<dbReference type="CDD" id="cd03215">
    <property type="entry name" value="ABC_Carb_Monos_II"/>
    <property type="match status" value="1"/>
</dbReference>
<dbReference type="HOGENOM" id="CLU_000604_92_3_0"/>
<dbReference type="GO" id="GO:0005524">
    <property type="term" value="F:ATP binding"/>
    <property type="evidence" value="ECO:0007669"/>
    <property type="project" value="UniProtKB-KW"/>
</dbReference>
<dbReference type="Proteomes" id="UP000006558">
    <property type="component" value="Chromosome"/>
</dbReference>
<keyword evidence="7" id="KW-1278">Translocase</keyword>
<keyword evidence="6" id="KW-0067">ATP-binding</keyword>
<accession>A5INL9</accession>
<keyword evidence="3" id="KW-1003">Cell membrane</keyword>
<dbReference type="InterPro" id="IPR003593">
    <property type="entry name" value="AAA+_ATPase"/>
</dbReference>
<reference evidence="11" key="1">
    <citation type="submission" date="2007-05" db="EMBL/GenBank/DDBJ databases">
        <title>Complete sequence of Thermotoga petrophila RKU-1.</title>
        <authorList>
            <consortium name="US DOE Joint Genome Institute"/>
            <person name="Copeland A."/>
            <person name="Lucas S."/>
            <person name="Lapidus A."/>
            <person name="Barry K."/>
            <person name="Glavina del Rio T."/>
            <person name="Dalin E."/>
            <person name="Tice H."/>
            <person name="Pitluck S."/>
            <person name="Sims D."/>
            <person name="Brettin T."/>
            <person name="Bruce D."/>
            <person name="Detter J.C."/>
            <person name="Han C."/>
            <person name="Tapia R."/>
            <person name="Schmutz J."/>
            <person name="Larimer F."/>
            <person name="Land M."/>
            <person name="Hauser L."/>
            <person name="Kyrpides N."/>
            <person name="Mikhailova N."/>
            <person name="Nelson K."/>
            <person name="Gogarten J.P."/>
            <person name="Noll K."/>
            <person name="Richardson P."/>
        </authorList>
    </citation>
    <scope>NUCLEOTIDE SEQUENCE [LARGE SCALE GENOMIC DNA]</scope>
    <source>
        <strain evidence="11">ATCC BAA-488 / DSM 13995 / JCM 10881 / RKU-1</strain>
    </source>
</reference>
<keyword evidence="2" id="KW-0813">Transport</keyword>
<dbReference type="PANTHER" id="PTHR43790">
    <property type="entry name" value="CARBOHYDRATE TRANSPORT ATP-BINDING PROTEIN MG119-RELATED"/>
    <property type="match status" value="1"/>
</dbReference>
<evidence type="ECO:0000256" key="4">
    <source>
        <dbReference type="ARBA" id="ARBA00022737"/>
    </source>
</evidence>
<sequence length="494" mass="55734">MKLLEMKQITKRFPGVVALDKVDFDLERGEIHALVGENGAGKSTLMKILSGILKPDEGKIFLDGKEVTFNSILEAQSHGISMIHQELNLCENLTVAENIFLGLEENWNVSKKNLVRKAGELLKQLEFDIQPDKKVEELSVSEKQLVSIAKALSRKVKILIMDEPTATITEHEVKRLFEIMRDLKNRGISIIFISHRLDEIFEIADRVTVLRDGKKIGTGSLRDYDRDTIIQMMIGRKISEMYPKFNKCTEEVLFEVEEFSVPGYVEPLSFELRKGEIFGIAGLVGCGKSELALGLFGALKPHFKRMVLFGKEIKRLDSPLDALENGIIMVPEDRKTLGLVLELSVMKNIILPNTDIVSRFIKIDWKQSARIAERFVRQLNIKTPSIKQLVKNLSGGNQQKVVIAKYLVKKPRLAVFVEPTRGIDVGSKVEIYELMNHLANEGTGIIFISSELPEIVNLCDRVMVMHRGRMTALLEKDEISQENIMKAAVGVQVK</sequence>
<dbReference type="InterPro" id="IPR050107">
    <property type="entry name" value="ABC_carbohydrate_import_ATPase"/>
</dbReference>
<dbReference type="EMBL" id="CP000702">
    <property type="protein sequence ID" value="ABQ47792.1"/>
    <property type="molecule type" value="Genomic_DNA"/>
</dbReference>
<evidence type="ECO:0000256" key="8">
    <source>
        <dbReference type="ARBA" id="ARBA00023136"/>
    </source>
</evidence>
<dbReference type="eggNOG" id="COG1129">
    <property type="taxonomic scope" value="Bacteria"/>
</dbReference>
<evidence type="ECO:0000256" key="2">
    <source>
        <dbReference type="ARBA" id="ARBA00022448"/>
    </source>
</evidence>
<keyword evidence="5" id="KW-0547">Nucleotide-binding</keyword>
<dbReference type="KEGG" id="tpt:Tpet_1792"/>
<dbReference type="PROSITE" id="PS00211">
    <property type="entry name" value="ABC_TRANSPORTER_1"/>
    <property type="match status" value="1"/>
</dbReference>
<dbReference type="InterPro" id="IPR027417">
    <property type="entry name" value="P-loop_NTPase"/>
</dbReference>
<dbReference type="FunFam" id="3.40.50.300:FF:000127">
    <property type="entry name" value="Ribose import ATP-binding protein RbsA"/>
    <property type="match status" value="1"/>
</dbReference>
<evidence type="ECO:0000256" key="3">
    <source>
        <dbReference type="ARBA" id="ARBA00022475"/>
    </source>
</evidence>
<evidence type="ECO:0000259" key="9">
    <source>
        <dbReference type="PROSITE" id="PS50893"/>
    </source>
</evidence>